<organism evidence="8 9">
    <name type="scientific">Sparus aurata</name>
    <name type="common">Gilthead sea bream</name>
    <dbReference type="NCBI Taxonomy" id="8175"/>
    <lineage>
        <taxon>Eukaryota</taxon>
        <taxon>Metazoa</taxon>
        <taxon>Chordata</taxon>
        <taxon>Craniata</taxon>
        <taxon>Vertebrata</taxon>
        <taxon>Euteleostomi</taxon>
        <taxon>Actinopterygii</taxon>
        <taxon>Neopterygii</taxon>
        <taxon>Teleostei</taxon>
        <taxon>Neoteleostei</taxon>
        <taxon>Acanthomorphata</taxon>
        <taxon>Eupercaria</taxon>
        <taxon>Spariformes</taxon>
        <taxon>Sparidae</taxon>
        <taxon>Sparus</taxon>
    </lineage>
</organism>
<evidence type="ECO:0000259" key="7">
    <source>
        <dbReference type="PROSITE" id="PS50835"/>
    </source>
</evidence>
<dbReference type="InterPro" id="IPR013783">
    <property type="entry name" value="Ig-like_fold"/>
</dbReference>
<dbReference type="PANTHER" id="PTHR19343:SF13">
    <property type="entry name" value="T CELL RECEPTOR ALPHA VARIABLE 21"/>
    <property type="match status" value="1"/>
</dbReference>
<dbReference type="GO" id="GO:0042101">
    <property type="term" value="C:T cell receptor complex"/>
    <property type="evidence" value="ECO:0007669"/>
    <property type="project" value="UniProtKB-KW"/>
</dbReference>
<keyword evidence="9" id="KW-1185">Reference proteome</keyword>
<protein>
    <recommendedName>
        <fullName evidence="7">Ig-like domain-containing protein</fullName>
    </recommendedName>
</protein>
<accession>A0A671XFH8</accession>
<evidence type="ECO:0000256" key="6">
    <source>
        <dbReference type="ARBA" id="ARBA00043266"/>
    </source>
</evidence>
<dbReference type="Ensembl" id="ENSSAUT00010052496.1">
    <property type="protein sequence ID" value="ENSSAUP00010049897.1"/>
    <property type="gene ID" value="ENSSAUG00010020833.1"/>
</dbReference>
<dbReference type="InParanoid" id="A0A671XFH8"/>
<reference evidence="8" key="2">
    <citation type="submission" date="2025-08" db="UniProtKB">
        <authorList>
            <consortium name="Ensembl"/>
        </authorList>
    </citation>
    <scope>IDENTIFICATION</scope>
</reference>
<evidence type="ECO:0000313" key="9">
    <source>
        <dbReference type="Proteomes" id="UP000472265"/>
    </source>
</evidence>
<evidence type="ECO:0000256" key="3">
    <source>
        <dbReference type="ARBA" id="ARBA00023130"/>
    </source>
</evidence>
<keyword evidence="2" id="KW-0391">Immunity</keyword>
<evidence type="ECO:0000256" key="4">
    <source>
        <dbReference type="ARBA" id="ARBA00023170"/>
    </source>
</evidence>
<feature type="domain" description="Ig-like" evidence="7">
    <location>
        <begin position="14"/>
        <end position="104"/>
    </location>
</feature>
<name>A0A671XFH8_SPAAU</name>
<dbReference type="InterPro" id="IPR036179">
    <property type="entry name" value="Ig-like_dom_sf"/>
</dbReference>
<reference evidence="8" key="3">
    <citation type="submission" date="2025-09" db="UniProtKB">
        <authorList>
            <consortium name="Ensembl"/>
        </authorList>
    </citation>
    <scope>IDENTIFICATION</scope>
</reference>
<keyword evidence="3" id="KW-1064">Adaptive immunity</keyword>
<evidence type="ECO:0000256" key="1">
    <source>
        <dbReference type="ARBA" id="ARBA00022729"/>
    </source>
</evidence>
<evidence type="ECO:0000313" key="8">
    <source>
        <dbReference type="Ensembl" id="ENSSAUP00010049897.1"/>
    </source>
</evidence>
<dbReference type="GeneTree" id="ENSGT01110000267342"/>
<dbReference type="PROSITE" id="PS50835">
    <property type="entry name" value="IG_LIKE"/>
    <property type="match status" value="1"/>
</dbReference>
<reference evidence="8" key="1">
    <citation type="submission" date="2021-04" db="EMBL/GenBank/DDBJ databases">
        <authorList>
            <consortium name="Wellcome Sanger Institute Data Sharing"/>
        </authorList>
    </citation>
    <scope>NUCLEOTIDE SEQUENCE [LARGE SCALE GENOMIC DNA]</scope>
</reference>
<keyword evidence="1" id="KW-0732">Signal</keyword>
<evidence type="ECO:0000256" key="5">
    <source>
        <dbReference type="ARBA" id="ARBA00023319"/>
    </source>
</evidence>
<dbReference type="GO" id="GO:0042605">
    <property type="term" value="F:peptide antigen binding"/>
    <property type="evidence" value="ECO:0007669"/>
    <property type="project" value="TreeGrafter"/>
</dbReference>
<sequence length="104" mass="11517">DVCSFSVNLKLSKNSVQQTPTALIKHAGEEVQMSCNHSNTDFDMIQWYKQSAGRKDMALVGHVYVTSTKVEDQFKDFVKSLVTGEPGDKGLYLCAVSKHSDTDT</sequence>
<dbReference type="InterPro" id="IPR007110">
    <property type="entry name" value="Ig-like_dom"/>
</dbReference>
<dbReference type="PANTHER" id="PTHR19343">
    <property type="entry name" value="T CELL RECEPTOR ALPHA VARIABLE 1-2"/>
    <property type="match status" value="1"/>
</dbReference>
<evidence type="ECO:0000256" key="2">
    <source>
        <dbReference type="ARBA" id="ARBA00022859"/>
    </source>
</evidence>
<keyword evidence="5" id="KW-0393">Immunoglobulin domain</keyword>
<proteinExistence type="predicted"/>
<keyword evidence="6" id="KW-1279">T cell receptor</keyword>
<keyword evidence="4" id="KW-0675">Receptor</keyword>
<dbReference type="GO" id="GO:0002250">
    <property type="term" value="P:adaptive immune response"/>
    <property type="evidence" value="ECO:0007669"/>
    <property type="project" value="UniProtKB-KW"/>
</dbReference>
<dbReference type="OMA" id="EVQMSCN"/>
<dbReference type="Proteomes" id="UP000472265">
    <property type="component" value="Chromosome 16"/>
</dbReference>
<dbReference type="Gene3D" id="2.60.40.10">
    <property type="entry name" value="Immunoglobulins"/>
    <property type="match status" value="1"/>
</dbReference>
<dbReference type="InterPro" id="IPR051006">
    <property type="entry name" value="TCR_variable_domain"/>
</dbReference>
<dbReference type="AlphaFoldDB" id="A0A671XFH8"/>
<dbReference type="SUPFAM" id="SSF48726">
    <property type="entry name" value="Immunoglobulin"/>
    <property type="match status" value="1"/>
</dbReference>